<evidence type="ECO:0000259" key="3">
    <source>
        <dbReference type="Pfam" id="PF00496"/>
    </source>
</evidence>
<accession>A0A7U4DQ02</accession>
<keyword evidence="5" id="KW-1185">Reference proteome</keyword>
<protein>
    <submittedName>
        <fullName evidence="4">Extracellular solute-binding protein family 5</fullName>
    </submittedName>
</protein>
<dbReference type="CDD" id="cd08497">
    <property type="entry name" value="MbnE-like"/>
    <property type="match status" value="1"/>
</dbReference>
<dbReference type="EMBL" id="CP002364">
    <property type="protein sequence ID" value="ADW18507.1"/>
    <property type="molecule type" value="Genomic_DNA"/>
</dbReference>
<dbReference type="PANTHER" id="PTHR30290">
    <property type="entry name" value="PERIPLASMIC BINDING COMPONENT OF ABC TRANSPORTER"/>
    <property type="match status" value="1"/>
</dbReference>
<feature type="chain" id="PRO_5031162138" evidence="2">
    <location>
        <begin position="25"/>
        <end position="601"/>
    </location>
</feature>
<evidence type="ECO:0000313" key="5">
    <source>
        <dbReference type="Proteomes" id="UP000006365"/>
    </source>
</evidence>
<reference evidence="4 5" key="1">
    <citation type="journal article" date="2011" name="Stand. Genomic Sci.">
        <title>Complete genome sequence of Desulfobulbus propionicus type strain (1pr3).</title>
        <authorList>
            <person name="Pagani I."/>
            <person name="Lapidus A."/>
            <person name="Nolan M."/>
            <person name="Lucas S."/>
            <person name="Hammon N."/>
            <person name="Deshpande S."/>
            <person name="Cheng J.F."/>
            <person name="Chertkov O."/>
            <person name="Davenport K."/>
            <person name="Tapia R."/>
            <person name="Han C."/>
            <person name="Goodwin L."/>
            <person name="Pitluck S."/>
            <person name="Liolios K."/>
            <person name="Mavromatis K."/>
            <person name="Ivanova N."/>
            <person name="Mikhailova N."/>
            <person name="Pati A."/>
            <person name="Chen A."/>
            <person name="Palaniappan K."/>
            <person name="Land M."/>
            <person name="Hauser L."/>
            <person name="Chang Y.J."/>
            <person name="Jeffries C.D."/>
            <person name="Detter J.C."/>
            <person name="Brambilla E."/>
            <person name="Kannan K.P."/>
            <person name="Djao O.D."/>
            <person name="Rohde M."/>
            <person name="Pukall R."/>
            <person name="Spring S."/>
            <person name="Goker M."/>
            <person name="Sikorski J."/>
            <person name="Woyke T."/>
            <person name="Bristow J."/>
            <person name="Eisen J.A."/>
            <person name="Markowitz V."/>
            <person name="Hugenholtz P."/>
            <person name="Kyrpides N.C."/>
            <person name="Klenk H.P."/>
        </authorList>
    </citation>
    <scope>NUCLEOTIDE SEQUENCE [LARGE SCALE GENOMIC DNA]</scope>
    <source>
        <strain evidence="5">ATCC 33891 / DSM 2032 / 1pr3</strain>
    </source>
</reference>
<dbReference type="GO" id="GO:1904680">
    <property type="term" value="F:peptide transmembrane transporter activity"/>
    <property type="evidence" value="ECO:0007669"/>
    <property type="project" value="TreeGrafter"/>
</dbReference>
<dbReference type="GO" id="GO:0042884">
    <property type="term" value="P:microcin transport"/>
    <property type="evidence" value="ECO:0007669"/>
    <property type="project" value="TreeGrafter"/>
</dbReference>
<sequence>MIRTLLTQCVILCCLLLFRPPASAQAAHGVSIDGKLKYPKGFARFDYTAPQAKSGGTLVLHDLGSFEKMNPFTLKGAAPQGLTPYVFETLAVPSLDEPFAEYGLIAEDIELAADRKSVTFTLNPNARFSDGSPVTAEDIKFSLDTLKSEQAHPFYQMYFHDIDGADVLDPRKIRFRFARPNRELHMIAGQLPVLSKRFYSRHPFSPNDGQGAMTVPVGTGPYVVAEVLPGKSITYKKNPDYWAKDLGVRKGMFNFETIVVKYFKDPVVSVEAFKAGEFDFMMVNIAKQWNRDLTGRRFDSGELIKQTFPHKNNAGIQGFAFNTRRPLFNDRLVRRALGLVFDFEWTNKTLFFSQYTRNNSYFSNSTYAATGLPEGDELKLLEPFRNQLPPEVFSQPLVPPSTDPPASLRANMQEAKGLLEQAGWTIKDGVLVNGRGERFRFEILLVDTAFERVIAPYAANLKKMGIEVSYRTIDPALYTDRIKNFDFDMAVTSFGQSQSPGNEQRDYWTSAAADRKGSRNITGIKSAAVDALVDTIIYADTQEALTMACRALDRVLWHGYYLIPNWYLGNHRLAYAAKLKHPEQLPLYYSHDQWLDTWWIE</sequence>
<proteinExistence type="predicted"/>
<organism evidence="4 5">
    <name type="scientific">Desulfobulbus propionicus (strain ATCC 33891 / DSM 2032 / VKM B-1956 / 1pr3)</name>
    <dbReference type="NCBI Taxonomy" id="577650"/>
    <lineage>
        <taxon>Bacteria</taxon>
        <taxon>Pseudomonadati</taxon>
        <taxon>Thermodesulfobacteriota</taxon>
        <taxon>Desulfobulbia</taxon>
        <taxon>Desulfobulbales</taxon>
        <taxon>Desulfobulbaceae</taxon>
        <taxon>Desulfobulbus</taxon>
    </lineage>
</organism>
<dbReference type="RefSeq" id="WP_015725044.1">
    <property type="nucleotide sequence ID" value="NC_014972.1"/>
</dbReference>
<dbReference type="Gene3D" id="3.10.105.10">
    <property type="entry name" value="Dipeptide-binding Protein, Domain 3"/>
    <property type="match status" value="1"/>
</dbReference>
<dbReference type="GO" id="GO:0030288">
    <property type="term" value="C:outer membrane-bounded periplasmic space"/>
    <property type="evidence" value="ECO:0007669"/>
    <property type="project" value="TreeGrafter"/>
</dbReference>
<dbReference type="InterPro" id="IPR000914">
    <property type="entry name" value="SBP_5_dom"/>
</dbReference>
<dbReference type="Pfam" id="PF00496">
    <property type="entry name" value="SBP_bac_5"/>
    <property type="match status" value="1"/>
</dbReference>
<dbReference type="GO" id="GO:0015833">
    <property type="term" value="P:peptide transport"/>
    <property type="evidence" value="ECO:0007669"/>
    <property type="project" value="TreeGrafter"/>
</dbReference>
<feature type="domain" description="Solute-binding protein family 5" evidence="3">
    <location>
        <begin position="104"/>
        <end position="512"/>
    </location>
</feature>
<dbReference type="GO" id="GO:0043190">
    <property type="term" value="C:ATP-binding cassette (ABC) transporter complex"/>
    <property type="evidence" value="ECO:0007669"/>
    <property type="project" value="InterPro"/>
</dbReference>
<gene>
    <name evidence="4" type="ordered locus">Despr_2366</name>
</gene>
<dbReference type="AlphaFoldDB" id="A0A7U4DQ02"/>
<evidence type="ECO:0000256" key="1">
    <source>
        <dbReference type="ARBA" id="ARBA00022729"/>
    </source>
</evidence>
<evidence type="ECO:0000256" key="2">
    <source>
        <dbReference type="SAM" id="SignalP"/>
    </source>
</evidence>
<dbReference type="InterPro" id="IPR030678">
    <property type="entry name" value="Peptide/Ni-bd"/>
</dbReference>
<dbReference type="PANTHER" id="PTHR30290:SF64">
    <property type="entry name" value="ABC TRANSPORTER PERIPLASMIC BINDING PROTEIN"/>
    <property type="match status" value="1"/>
</dbReference>
<keyword evidence="1 2" id="KW-0732">Signal</keyword>
<dbReference type="PIRSF" id="PIRSF002741">
    <property type="entry name" value="MppA"/>
    <property type="match status" value="1"/>
</dbReference>
<evidence type="ECO:0000313" key="4">
    <source>
        <dbReference type="EMBL" id="ADW18507.1"/>
    </source>
</evidence>
<name>A0A7U4DQ02_DESPD</name>
<dbReference type="Proteomes" id="UP000006365">
    <property type="component" value="Chromosome"/>
</dbReference>
<dbReference type="Gene3D" id="3.40.190.10">
    <property type="entry name" value="Periplasmic binding protein-like II"/>
    <property type="match status" value="1"/>
</dbReference>
<dbReference type="InterPro" id="IPR039424">
    <property type="entry name" value="SBP_5"/>
</dbReference>
<feature type="signal peptide" evidence="2">
    <location>
        <begin position="1"/>
        <end position="24"/>
    </location>
</feature>
<dbReference type="SUPFAM" id="SSF53850">
    <property type="entry name" value="Periplasmic binding protein-like II"/>
    <property type="match status" value="1"/>
</dbReference>
<dbReference type="KEGG" id="dpr:Despr_2366"/>